<feature type="region of interest" description="Disordered" evidence="1">
    <location>
        <begin position="1"/>
        <end position="99"/>
    </location>
</feature>
<evidence type="ECO:0000313" key="3">
    <source>
        <dbReference type="Proteomes" id="UP000247892"/>
    </source>
</evidence>
<feature type="compositionally biased region" description="Pro residues" evidence="1">
    <location>
        <begin position="1"/>
        <end position="58"/>
    </location>
</feature>
<dbReference type="AlphaFoldDB" id="A0A318LBY4"/>
<protein>
    <submittedName>
        <fullName evidence="2">Uncharacterized protein</fullName>
    </submittedName>
</protein>
<organism evidence="2 3">
    <name type="scientific">Prauserella flavalba</name>
    <dbReference type="NCBI Taxonomy" id="1477506"/>
    <lineage>
        <taxon>Bacteria</taxon>
        <taxon>Bacillati</taxon>
        <taxon>Actinomycetota</taxon>
        <taxon>Actinomycetes</taxon>
        <taxon>Pseudonocardiales</taxon>
        <taxon>Pseudonocardiaceae</taxon>
        <taxon>Prauserella</taxon>
    </lineage>
</organism>
<evidence type="ECO:0000313" key="2">
    <source>
        <dbReference type="EMBL" id="PXY20622.1"/>
    </source>
</evidence>
<evidence type="ECO:0000256" key="1">
    <source>
        <dbReference type="SAM" id="MobiDB-lite"/>
    </source>
</evidence>
<name>A0A318LBY4_9PSEU</name>
<dbReference type="Proteomes" id="UP000247892">
    <property type="component" value="Unassembled WGS sequence"/>
</dbReference>
<feature type="compositionally biased region" description="Low complexity" evidence="1">
    <location>
        <begin position="74"/>
        <end position="84"/>
    </location>
</feature>
<accession>A0A318LBY4</accession>
<proteinExistence type="predicted"/>
<comment type="caution">
    <text evidence="2">The sequence shown here is derived from an EMBL/GenBank/DDBJ whole genome shotgun (WGS) entry which is preliminary data.</text>
</comment>
<gene>
    <name evidence="2" type="ORF">BA062_32955</name>
</gene>
<feature type="compositionally biased region" description="Pro residues" evidence="1">
    <location>
        <begin position="85"/>
        <end position="97"/>
    </location>
</feature>
<reference evidence="2 3" key="1">
    <citation type="submission" date="2016-07" db="EMBL/GenBank/DDBJ databases">
        <title>Draft genome sequence of Prauserella sp. YIM 121212, isolated from alkaline soil.</title>
        <authorList>
            <person name="Ruckert C."/>
            <person name="Albersmeier A."/>
            <person name="Jiang C.-L."/>
            <person name="Jiang Y."/>
            <person name="Kalinowski J."/>
            <person name="Schneider O."/>
            <person name="Winkler A."/>
            <person name="Zotchev S.B."/>
        </authorList>
    </citation>
    <scope>NUCLEOTIDE SEQUENCE [LARGE SCALE GENOMIC DNA]</scope>
    <source>
        <strain evidence="2 3">YIM 121212</strain>
    </source>
</reference>
<keyword evidence="3" id="KW-1185">Reference proteome</keyword>
<sequence>MRCPVTVPPHPGQPDPGRPNPYGPPPTGQPPAYGQPPQYPQQPGRPYPQQPGQPPQYPQQPGYGQYPPPGQPGYGQQQGAYGTPPLQPAPFGDPPPPPKKRRLWLRVGVPAVVLVLLGLGAIVRNLPLGGWSAEEGECLSVPEFSMRAQENPEKVDCADPEANVKVAVRLTDGGSCPQGDYDYLALSDIKLCLMLNAKAGECWANVTSQTKGYARVPCTDPTAEIRIVKVVEGQTDPAKACAGTEAATGAVYTKPPTVVCLAQPKSA</sequence>
<dbReference type="EMBL" id="MASU01000016">
    <property type="protein sequence ID" value="PXY20622.1"/>
    <property type="molecule type" value="Genomic_DNA"/>
</dbReference>